<proteinExistence type="predicted"/>
<reference evidence="2" key="1">
    <citation type="submission" date="2015-11" db="EMBL/GenBank/DDBJ databases">
        <authorList>
            <person name="Tobias N.J."/>
            <person name="Mishra B."/>
            <person name="Gupta D.K."/>
            <person name="Thines M."/>
            <person name="Stinear T.P."/>
            <person name="Bode H.B."/>
        </authorList>
    </citation>
    <scope>NUCLEOTIDE SEQUENCE [LARGE SCALE GENOMIC DNA]</scope>
    <source>
        <strain evidence="2">PB45.5</strain>
    </source>
</reference>
<gene>
    <name evidence="1" type="ORF">Phpb_02903</name>
</gene>
<dbReference type="RefSeq" id="WP_065390946.1">
    <property type="nucleotide sequence ID" value="NZ_CAWMQN010000073.1"/>
</dbReference>
<organism evidence="1 2">
    <name type="scientific">Photorhabdus namnaonensis</name>
    <dbReference type="NCBI Taxonomy" id="1851568"/>
    <lineage>
        <taxon>Bacteria</taxon>
        <taxon>Pseudomonadati</taxon>
        <taxon>Pseudomonadota</taxon>
        <taxon>Gammaproteobacteria</taxon>
        <taxon>Enterobacterales</taxon>
        <taxon>Morganellaceae</taxon>
        <taxon>Photorhabdus</taxon>
    </lineage>
</organism>
<dbReference type="AlphaFoldDB" id="A0A1B8YFT2"/>
<protein>
    <submittedName>
        <fullName evidence="1">Uncharacterized protein</fullName>
    </submittedName>
</protein>
<sequence>MAFKSQLQESKVSSRRKSSASIVVSQTYKQSTNSQELSVRISSDVIDSIKTKIGGKVDVLYDQEEDLWMVKPCGNNGFTISGKQGAATGLVRYTLKKGHTRFTEEKTLLPIKRECDEDSLLYKDGGVIFKLVIEDKEM</sequence>
<comment type="caution">
    <text evidence="1">The sequence shown here is derived from an EMBL/GenBank/DDBJ whole genome shotgun (WGS) entry which is preliminary data.</text>
</comment>
<keyword evidence="2" id="KW-1185">Reference proteome</keyword>
<name>A0A1B8YFT2_9GAMM</name>
<evidence type="ECO:0000313" key="2">
    <source>
        <dbReference type="Proteomes" id="UP000092665"/>
    </source>
</evidence>
<dbReference type="EMBL" id="LOIC01000073">
    <property type="protein sequence ID" value="OCA54028.1"/>
    <property type="molecule type" value="Genomic_DNA"/>
</dbReference>
<dbReference type="Proteomes" id="UP000092665">
    <property type="component" value="Unassembled WGS sequence"/>
</dbReference>
<evidence type="ECO:0000313" key="1">
    <source>
        <dbReference type="EMBL" id="OCA54028.1"/>
    </source>
</evidence>
<accession>A0A1B8YFT2</accession>